<reference evidence="10 11" key="1">
    <citation type="journal article" date="2012" name="Eukaryot. Cell">
        <title>Draft genome sequence of CBS 2479, the standard type strain of Trichosporon asahii.</title>
        <authorList>
            <person name="Yang R.Y."/>
            <person name="Li H.T."/>
            <person name="Zhu H."/>
            <person name="Zhou G.P."/>
            <person name="Wang M."/>
            <person name="Wang L."/>
        </authorList>
    </citation>
    <scope>NUCLEOTIDE SEQUENCE [LARGE SCALE GENOMIC DNA]</scope>
    <source>
        <strain evidence="11">ATCC 90039 / CBS 2479 / JCM 2466 / KCTC 7840 / NCYC 2677 / UAMH 7654</strain>
    </source>
</reference>
<evidence type="ECO:0000256" key="2">
    <source>
        <dbReference type="ARBA" id="ARBA00004496"/>
    </source>
</evidence>
<dbReference type="KEGG" id="tasa:A1Q1_02469"/>
<keyword evidence="8" id="KW-0539">Nucleus</keyword>
<protein>
    <recommendedName>
        <fullName evidence="5">Elongator complex protein 4</fullName>
    </recommendedName>
</protein>
<dbReference type="GO" id="GO:0002098">
    <property type="term" value="P:tRNA wobble uridine modification"/>
    <property type="evidence" value="ECO:0007669"/>
    <property type="project" value="InterPro"/>
</dbReference>
<feature type="compositionally biased region" description="Low complexity" evidence="9">
    <location>
        <begin position="215"/>
        <end position="226"/>
    </location>
</feature>
<comment type="caution">
    <text evidence="10">The sequence shown here is derived from an EMBL/GenBank/DDBJ whole genome shotgun (WGS) entry which is preliminary data.</text>
</comment>
<feature type="compositionally biased region" description="Low complexity" evidence="9">
    <location>
        <begin position="401"/>
        <end position="411"/>
    </location>
</feature>
<dbReference type="GO" id="GO:0008023">
    <property type="term" value="C:transcription elongation factor complex"/>
    <property type="evidence" value="ECO:0007669"/>
    <property type="project" value="TreeGrafter"/>
</dbReference>
<dbReference type="VEuPathDB" id="FungiDB:A1Q1_02469"/>
<comment type="pathway">
    <text evidence="3">tRNA modification; 5-methoxycarbonylmethyl-2-thiouridine-tRNA biosynthesis.</text>
</comment>
<feature type="region of interest" description="Disordered" evidence="9">
    <location>
        <begin position="323"/>
        <end position="451"/>
    </location>
</feature>
<dbReference type="GO" id="GO:0033588">
    <property type="term" value="C:elongator holoenzyme complex"/>
    <property type="evidence" value="ECO:0007669"/>
    <property type="project" value="InterPro"/>
</dbReference>
<dbReference type="AlphaFoldDB" id="J5T0W3"/>
<feature type="compositionally biased region" description="Basic and acidic residues" evidence="9">
    <location>
        <begin position="437"/>
        <end position="451"/>
    </location>
</feature>
<dbReference type="OrthoDB" id="289162at2759"/>
<evidence type="ECO:0000313" key="11">
    <source>
        <dbReference type="Proteomes" id="UP000002748"/>
    </source>
</evidence>
<keyword evidence="7" id="KW-0819">tRNA processing</keyword>
<comment type="similarity">
    <text evidence="4">Belongs to the ELP4 family.</text>
</comment>
<dbReference type="HOGENOM" id="CLU_031345_1_0_1"/>
<accession>J5T0W3</accession>
<evidence type="ECO:0000313" key="10">
    <source>
        <dbReference type="EMBL" id="EJT48561.1"/>
    </source>
</evidence>
<comment type="subcellular location">
    <subcellularLocation>
        <location evidence="2">Cytoplasm</location>
    </subcellularLocation>
    <subcellularLocation>
        <location evidence="1">Nucleus</location>
    </subcellularLocation>
</comment>
<dbReference type="UniPathway" id="UPA00988"/>
<dbReference type="EMBL" id="ALBS01000202">
    <property type="protein sequence ID" value="EJT48561.1"/>
    <property type="molecule type" value="Genomic_DNA"/>
</dbReference>
<dbReference type="InterPro" id="IPR008728">
    <property type="entry name" value="Elongator_complex_protein_4"/>
</dbReference>
<evidence type="ECO:0000256" key="6">
    <source>
        <dbReference type="ARBA" id="ARBA00022490"/>
    </source>
</evidence>
<evidence type="ECO:0000256" key="4">
    <source>
        <dbReference type="ARBA" id="ARBA00007573"/>
    </source>
</evidence>
<dbReference type="PANTHER" id="PTHR12896:SF1">
    <property type="entry name" value="ELONGATOR COMPLEX PROTEIN 4"/>
    <property type="match status" value="1"/>
</dbReference>
<dbReference type="Gene3D" id="3.40.50.300">
    <property type="entry name" value="P-loop containing nucleotide triphosphate hydrolases"/>
    <property type="match status" value="1"/>
</dbReference>
<feature type="compositionally biased region" description="Basic and acidic residues" evidence="9">
    <location>
        <begin position="325"/>
        <end position="339"/>
    </location>
</feature>
<dbReference type="Proteomes" id="UP000002748">
    <property type="component" value="Unassembled WGS sequence"/>
</dbReference>
<keyword evidence="6" id="KW-0963">Cytoplasm</keyword>
<evidence type="ECO:0000256" key="5">
    <source>
        <dbReference type="ARBA" id="ARBA00020265"/>
    </source>
</evidence>
<feature type="region of interest" description="Disordered" evidence="9">
    <location>
        <begin position="204"/>
        <end position="226"/>
    </location>
</feature>
<organism evidence="10 11">
    <name type="scientific">Trichosporon asahii var. asahii (strain ATCC 90039 / CBS 2479 / JCM 2466 / KCTC 7840 / NBRC 103889/ NCYC 2677 / UAMH 7654)</name>
    <name type="common">Yeast</name>
    <dbReference type="NCBI Taxonomy" id="1186058"/>
    <lineage>
        <taxon>Eukaryota</taxon>
        <taxon>Fungi</taxon>
        <taxon>Dikarya</taxon>
        <taxon>Basidiomycota</taxon>
        <taxon>Agaricomycotina</taxon>
        <taxon>Tremellomycetes</taxon>
        <taxon>Trichosporonales</taxon>
        <taxon>Trichosporonaceae</taxon>
        <taxon>Trichosporon</taxon>
    </lineage>
</organism>
<evidence type="ECO:0000256" key="8">
    <source>
        <dbReference type="ARBA" id="ARBA00023242"/>
    </source>
</evidence>
<evidence type="ECO:0000256" key="7">
    <source>
        <dbReference type="ARBA" id="ARBA00022694"/>
    </source>
</evidence>
<name>J5T0W3_TRIAS</name>
<evidence type="ECO:0000256" key="9">
    <source>
        <dbReference type="SAM" id="MobiDB-lite"/>
    </source>
</evidence>
<dbReference type="RefSeq" id="XP_014179206.1">
    <property type="nucleotide sequence ID" value="XM_014323731.1"/>
</dbReference>
<dbReference type="Pfam" id="PF05625">
    <property type="entry name" value="PAXNEB"/>
    <property type="match status" value="1"/>
</dbReference>
<gene>
    <name evidence="10" type="ORF">A1Q1_02469</name>
</gene>
<proteinExistence type="inferred from homology"/>
<evidence type="ECO:0000256" key="1">
    <source>
        <dbReference type="ARBA" id="ARBA00004123"/>
    </source>
</evidence>
<dbReference type="GO" id="GO:0005737">
    <property type="term" value="C:cytoplasm"/>
    <property type="evidence" value="ECO:0007669"/>
    <property type="project" value="UniProtKB-SubCell"/>
</dbReference>
<dbReference type="PANTHER" id="PTHR12896">
    <property type="entry name" value="PAX6 NEIGHBOR PROTEIN PAXNEB"/>
    <property type="match status" value="1"/>
</dbReference>
<evidence type="ECO:0000256" key="3">
    <source>
        <dbReference type="ARBA" id="ARBA00005043"/>
    </source>
</evidence>
<dbReference type="GeneID" id="25985983"/>
<sequence>MPAKPTGIGSLDELLSGGLVGSTLLLHSDPHTQWGRLVARHVLSKGLLARESVVLIADDYSDWTRSLPWVEESSLQTPGRKTGDESESEGELDGNERQGDSRIAWRYENLPKFKTTSGQTSLSTAISMPPDTQRGYEKAGALQYLDPAPYVGKGVEGLLRKIEEMAPARLILEMGDWSLGLTGDEIRRLLLGLKTLSRGRVSLTVMPTTPPMPPMSTASTSSASYSSYTPDASSESSWLASLPGLTDATLLLEGFGTDPTLLQAYHPLHGFLRPILLPAVGSLLAPSYRKSELLGLQAGENNLGFRLKRKRFVVETVHLGIEGGSNERRTGPVEKRVVATEEIGPGPSLAETEGIEGTEGTEGSSRTEGIERAVAEAPVEISGGIDSPRRAGTEGEGDGVGKSALAGAPGAKAKKKKVSVRFGGDDNEPPVKHRHTPRVEIRHDKPELFEF</sequence>
<feature type="region of interest" description="Disordered" evidence="9">
    <location>
        <begin position="72"/>
        <end position="98"/>
    </location>
</feature>
<dbReference type="InterPro" id="IPR027417">
    <property type="entry name" value="P-loop_NTPase"/>
</dbReference>